<dbReference type="Ensembl" id="ENSCVAT00000000602.1">
    <property type="protein sequence ID" value="ENSCVAP00000025842.1"/>
    <property type="gene ID" value="ENSCVAG00000010946.1"/>
</dbReference>
<keyword evidence="5" id="KW-0132">Cell division</keyword>
<reference evidence="16" key="1">
    <citation type="submission" date="2025-08" db="UniProtKB">
        <authorList>
            <consortium name="Ensembl"/>
        </authorList>
    </citation>
    <scope>IDENTIFICATION</scope>
</reference>
<evidence type="ECO:0000256" key="7">
    <source>
        <dbReference type="ARBA" id="ARBA00022771"/>
    </source>
</evidence>
<dbReference type="AlphaFoldDB" id="A0A3Q2E145"/>
<evidence type="ECO:0000256" key="12">
    <source>
        <dbReference type="ARBA" id="ARBA00023306"/>
    </source>
</evidence>
<dbReference type="InterPro" id="IPR047147">
    <property type="entry name" value="FBX5_43"/>
</dbReference>
<evidence type="ECO:0000256" key="9">
    <source>
        <dbReference type="ARBA" id="ARBA00022786"/>
    </source>
</evidence>
<dbReference type="GeneID" id="107089886"/>
<evidence type="ECO:0000256" key="8">
    <source>
        <dbReference type="ARBA" id="ARBA00022776"/>
    </source>
</evidence>
<keyword evidence="6" id="KW-0479">Metal-binding</keyword>
<evidence type="ECO:0000256" key="2">
    <source>
        <dbReference type="ARBA" id="ARBA00004496"/>
    </source>
</evidence>
<feature type="compositionally biased region" description="Low complexity" evidence="14">
    <location>
        <begin position="310"/>
        <end position="320"/>
    </location>
</feature>
<keyword evidence="7 13" id="KW-0863">Zinc-finger</keyword>
<dbReference type="Gene3D" id="2.20.25.20">
    <property type="match status" value="1"/>
</dbReference>
<dbReference type="GO" id="GO:0051301">
    <property type="term" value="P:cell division"/>
    <property type="evidence" value="ECO:0007669"/>
    <property type="project" value="UniProtKB-KW"/>
</dbReference>
<comment type="subcellular location">
    <subcellularLocation>
        <location evidence="2">Cytoplasm</location>
    </subcellularLocation>
    <subcellularLocation>
        <location evidence="1">Nucleus</location>
    </subcellularLocation>
</comment>
<evidence type="ECO:0000256" key="14">
    <source>
        <dbReference type="SAM" id="MobiDB-lite"/>
    </source>
</evidence>
<dbReference type="RefSeq" id="XP_015238398.1">
    <property type="nucleotide sequence ID" value="XM_015382912.1"/>
</dbReference>
<feature type="compositionally biased region" description="Basic and acidic residues" evidence="14">
    <location>
        <begin position="68"/>
        <end position="79"/>
    </location>
</feature>
<dbReference type="GO" id="GO:0016567">
    <property type="term" value="P:protein ubiquitination"/>
    <property type="evidence" value="ECO:0007669"/>
    <property type="project" value="UniProtKB-UniPathway"/>
</dbReference>
<evidence type="ECO:0000313" key="16">
    <source>
        <dbReference type="Ensembl" id="ENSCVAP00000025842.1"/>
    </source>
</evidence>
<dbReference type="InterPro" id="IPR001810">
    <property type="entry name" value="F-box_dom"/>
</dbReference>
<protein>
    <submittedName>
        <fullName evidence="16">F-box protein 5</fullName>
    </submittedName>
</protein>
<dbReference type="SMART" id="SM00647">
    <property type="entry name" value="IBR"/>
    <property type="match status" value="1"/>
</dbReference>
<dbReference type="InterPro" id="IPR036047">
    <property type="entry name" value="F-box-like_dom_sf"/>
</dbReference>
<feature type="region of interest" description="Disordered" evidence="14">
    <location>
        <begin position="121"/>
        <end position="163"/>
    </location>
</feature>
<reference evidence="16" key="2">
    <citation type="submission" date="2025-09" db="UniProtKB">
        <authorList>
            <consortium name="Ensembl"/>
        </authorList>
    </citation>
    <scope>IDENTIFICATION</scope>
</reference>
<comment type="pathway">
    <text evidence="3">Protein modification; protein ubiquitination.</text>
</comment>
<evidence type="ECO:0000256" key="13">
    <source>
        <dbReference type="PROSITE-ProRule" id="PRU01220"/>
    </source>
</evidence>
<dbReference type="GO" id="GO:0005737">
    <property type="term" value="C:cytoplasm"/>
    <property type="evidence" value="ECO:0007669"/>
    <property type="project" value="UniProtKB-SubCell"/>
</dbReference>
<evidence type="ECO:0000256" key="11">
    <source>
        <dbReference type="ARBA" id="ARBA00023242"/>
    </source>
</evidence>
<dbReference type="Gene3D" id="1.20.1280.50">
    <property type="match status" value="1"/>
</dbReference>
<dbReference type="Proteomes" id="UP000265020">
    <property type="component" value="Unassembled WGS sequence"/>
</dbReference>
<dbReference type="KEGG" id="cvg:107089886"/>
<keyword evidence="17" id="KW-1185">Reference proteome</keyword>
<dbReference type="GO" id="GO:0008270">
    <property type="term" value="F:zinc ion binding"/>
    <property type="evidence" value="ECO:0007669"/>
    <property type="project" value="UniProtKB-KW"/>
</dbReference>
<dbReference type="CTD" id="26271"/>
<dbReference type="Pfam" id="PF00646">
    <property type="entry name" value="F-box"/>
    <property type="match status" value="1"/>
</dbReference>
<organism evidence="16 17">
    <name type="scientific">Cyprinodon variegatus</name>
    <name type="common">Sheepshead minnow</name>
    <dbReference type="NCBI Taxonomy" id="28743"/>
    <lineage>
        <taxon>Eukaryota</taxon>
        <taxon>Metazoa</taxon>
        <taxon>Chordata</taxon>
        <taxon>Craniata</taxon>
        <taxon>Vertebrata</taxon>
        <taxon>Euteleostomi</taxon>
        <taxon>Actinopterygii</taxon>
        <taxon>Neopterygii</taxon>
        <taxon>Teleostei</taxon>
        <taxon>Neoteleostei</taxon>
        <taxon>Acanthomorphata</taxon>
        <taxon>Ovalentaria</taxon>
        <taxon>Atherinomorphae</taxon>
        <taxon>Cyprinodontiformes</taxon>
        <taxon>Cyprinodontidae</taxon>
        <taxon>Cyprinodon</taxon>
    </lineage>
</organism>
<proteinExistence type="predicted"/>
<dbReference type="GO" id="GO:0007088">
    <property type="term" value="P:regulation of mitotic nuclear division"/>
    <property type="evidence" value="ECO:0007669"/>
    <property type="project" value="InterPro"/>
</dbReference>
<evidence type="ECO:0000256" key="3">
    <source>
        <dbReference type="ARBA" id="ARBA00004906"/>
    </source>
</evidence>
<dbReference type="SUPFAM" id="SSF81383">
    <property type="entry name" value="F-box domain"/>
    <property type="match status" value="1"/>
</dbReference>
<accession>A0A3Q2E145</accession>
<feature type="compositionally biased region" description="Polar residues" evidence="14">
    <location>
        <begin position="154"/>
        <end position="163"/>
    </location>
</feature>
<evidence type="ECO:0000256" key="5">
    <source>
        <dbReference type="ARBA" id="ARBA00022618"/>
    </source>
</evidence>
<dbReference type="PANTHER" id="PTHR15493">
    <property type="entry name" value="F-BOX ONLY PROTEIN 5 AND 43"/>
    <property type="match status" value="1"/>
</dbReference>
<dbReference type="InterPro" id="IPR044064">
    <property type="entry name" value="ZF_ZBR"/>
</dbReference>
<sequence>MFNLTMKCPMIKSTKESTMEKSLAAAEAKVLYPKDSPKKEPSPIKPQHSPAGVTTELFPIKSDTSTVHNKENSTNREQDGISDEFFEDSGYLSLINSHIDHHVDEEGEVIAGIHRGKTVSANNSPTKCQGSARLSLPGTLSVHTPVDRHKRTTGAMSSTPANQHRSNLPILRFQQDVCEELAKSYKKNKRYDWSVIPKIAEDHLLDRIIGGQIGLEHIDMFTSLLVRNMKIILTNILAMLGDMDLISCRQVSRTWRKIICEDSAAMRRCRQAEQALRESRSSRMKTASGMTRDLATSRVVLSCMQTLASSSTPASSQSPSRHSCRTTRHTPTSRFSEYSQVASSLKQHESLRSCRRCGSPATHSAEVQRARCTRSNCLFEFCTRCQEPFHGSAPCRTVKPHMNCNTSKVTPIIAGGPRSKQSVRRL</sequence>
<dbReference type="UniPathway" id="UPA00143"/>
<dbReference type="InterPro" id="IPR002867">
    <property type="entry name" value="IBR_dom"/>
</dbReference>
<feature type="region of interest" description="Disordered" evidence="14">
    <location>
        <begin position="31"/>
        <end position="53"/>
    </location>
</feature>
<keyword evidence="10" id="KW-0862">Zinc</keyword>
<dbReference type="STRING" id="28743.ENSCVAP00000025842"/>
<dbReference type="PROSITE" id="PS51872">
    <property type="entry name" value="ZF_ZBR"/>
    <property type="match status" value="1"/>
</dbReference>
<dbReference type="GO" id="GO:0045835">
    <property type="term" value="P:negative regulation of meiotic nuclear division"/>
    <property type="evidence" value="ECO:0007669"/>
    <property type="project" value="InterPro"/>
</dbReference>
<evidence type="ECO:0000256" key="10">
    <source>
        <dbReference type="ARBA" id="ARBA00022833"/>
    </source>
</evidence>
<feature type="region of interest" description="Disordered" evidence="14">
    <location>
        <begin position="310"/>
        <end position="337"/>
    </location>
</feature>
<keyword evidence="4" id="KW-0963">Cytoplasm</keyword>
<evidence type="ECO:0000313" key="17">
    <source>
        <dbReference type="Proteomes" id="UP000265020"/>
    </source>
</evidence>
<feature type="region of interest" description="Disordered" evidence="14">
    <location>
        <begin position="63"/>
        <end position="82"/>
    </location>
</feature>
<dbReference type="GO" id="GO:0005634">
    <property type="term" value="C:nucleus"/>
    <property type="evidence" value="ECO:0007669"/>
    <property type="project" value="UniProtKB-SubCell"/>
</dbReference>
<evidence type="ECO:0000259" key="15">
    <source>
        <dbReference type="PROSITE" id="PS51872"/>
    </source>
</evidence>
<evidence type="ECO:0000256" key="6">
    <source>
        <dbReference type="ARBA" id="ARBA00022723"/>
    </source>
</evidence>
<keyword evidence="12" id="KW-0131">Cell cycle</keyword>
<evidence type="ECO:0000256" key="1">
    <source>
        <dbReference type="ARBA" id="ARBA00004123"/>
    </source>
</evidence>
<dbReference type="OrthoDB" id="9984940at2759"/>
<keyword evidence="11" id="KW-0539">Nucleus</keyword>
<dbReference type="PANTHER" id="PTHR15493:SF8">
    <property type="entry name" value="F-BOX ONLY PROTEIN 5"/>
    <property type="match status" value="1"/>
</dbReference>
<dbReference type="GeneTree" id="ENSGT00530000063692"/>
<keyword evidence="9" id="KW-0833">Ubl conjugation pathway</keyword>
<evidence type="ECO:0000256" key="4">
    <source>
        <dbReference type="ARBA" id="ARBA00022490"/>
    </source>
</evidence>
<name>A0A3Q2E145_CYPVA</name>
<dbReference type="OMA" id="VVLSCMQ"/>
<dbReference type="SUPFAM" id="SSF57850">
    <property type="entry name" value="RING/U-box"/>
    <property type="match status" value="1"/>
</dbReference>
<feature type="domain" description="ZBR-type" evidence="15">
    <location>
        <begin position="350"/>
        <end position="398"/>
    </location>
</feature>
<keyword evidence="8" id="KW-0498">Mitosis</keyword>